<dbReference type="PROSITE" id="PS50093">
    <property type="entry name" value="PKD"/>
    <property type="match status" value="1"/>
</dbReference>
<organism evidence="4 5">
    <name type="scientific">Thermoanaerobaculum aquaticum</name>
    <dbReference type="NCBI Taxonomy" id="1312852"/>
    <lineage>
        <taxon>Bacteria</taxon>
        <taxon>Pseudomonadati</taxon>
        <taxon>Acidobacteriota</taxon>
        <taxon>Thermoanaerobaculia</taxon>
        <taxon>Thermoanaerobaculales</taxon>
        <taxon>Thermoanaerobaculaceae</taxon>
        <taxon>Thermoanaerobaculum</taxon>
    </lineage>
</organism>
<dbReference type="SUPFAM" id="SSF49299">
    <property type="entry name" value="PKD domain"/>
    <property type="match status" value="1"/>
</dbReference>
<evidence type="ECO:0000259" key="3">
    <source>
        <dbReference type="PROSITE" id="PS50835"/>
    </source>
</evidence>
<keyword evidence="5" id="KW-1185">Reference proteome</keyword>
<evidence type="ECO:0000313" key="4">
    <source>
        <dbReference type="EMBL" id="KDA53743.1"/>
    </source>
</evidence>
<sequence>MFFMLKACRVVLVLFLFAASSWGQVFTGSLLGTRPQSSGDAASSGVFLVELTGNTVTYAIFYFGSQSPTAAHIHQGSAGQTGSIVVDLAPSFVALGGGFVATGTVTAAPDVASAIRANPAGYYVNVHTSAFPGGAARAQLASEASGVEHWVTTLSGARERPTVGDPDGNGVALVVPRSDQALYYLRVSNTQPPTAAHIHRGKAGEAGSIVLSLSPTFNNGVAVGAVSLSATLAGGIRTNPEGFYVNVHTADFPGGAVRGQLTTGESVIHVPVAADVPGLPPSLFRTAGTVTNFSDAEAEVWAEWYPSSREARSAPAKVQRFAVPARGTAVFNNLVSELFAASGRGAVRFYSPAKIAVAVNIFNDQRPSGGTFGQFAQGLAVSEALSRGVLPYNRHQAKTTGSGWRTNFGWFNPSPQAVTLQVRVVRPDGTTAGSKTVTLQPWSNDLLACGDGNGYVPSAACSDNNFTVAFAASSPVFLYSSVVDNITDDGLYQPAQTAPEEFVNPPAPGNNPPTVTITSPASDITVQVGQNVSFTATASDPDGDTLTVVWNFGDGVTDSTNSLSVSHAYATAGTYTATVTVSDGKGGQAQASRQVTVQASGITLSQLQTDIFTPRCSGCHPPTQGLDLSPGQTYGSTVNVPSTEMPSLMRIKPGDPDNSYLYRKIRGVGISGARMPQGGPYLSQSEIDRVKGWIEAGAPNN</sequence>
<evidence type="ECO:0000259" key="2">
    <source>
        <dbReference type="PROSITE" id="PS50093"/>
    </source>
</evidence>
<dbReference type="PROSITE" id="PS50835">
    <property type="entry name" value="IG_LIKE"/>
    <property type="match status" value="1"/>
</dbReference>
<name>A0A062XSC7_9BACT</name>
<dbReference type="EMBL" id="JMFG01000018">
    <property type="protein sequence ID" value="KDA53743.1"/>
    <property type="molecule type" value="Genomic_DNA"/>
</dbReference>
<feature type="domain" description="PKD" evidence="2">
    <location>
        <begin position="515"/>
        <end position="604"/>
    </location>
</feature>
<feature type="signal peptide" evidence="1">
    <location>
        <begin position="1"/>
        <end position="23"/>
    </location>
</feature>
<dbReference type="InterPro" id="IPR013783">
    <property type="entry name" value="Ig-like_fold"/>
</dbReference>
<dbReference type="Proteomes" id="UP000027284">
    <property type="component" value="Unassembled WGS sequence"/>
</dbReference>
<evidence type="ECO:0000313" key="5">
    <source>
        <dbReference type="Proteomes" id="UP000027284"/>
    </source>
</evidence>
<gene>
    <name evidence="4" type="ORF">EG19_03250</name>
</gene>
<dbReference type="InterPro" id="IPR000601">
    <property type="entry name" value="PKD_dom"/>
</dbReference>
<dbReference type="InterPro" id="IPR007110">
    <property type="entry name" value="Ig-like_dom"/>
</dbReference>
<accession>A0A062XSC7</accession>
<dbReference type="InterPro" id="IPR003599">
    <property type="entry name" value="Ig_sub"/>
</dbReference>
<dbReference type="STRING" id="1312852.EG19_03250"/>
<dbReference type="Pfam" id="PF07452">
    <property type="entry name" value="CHRD"/>
    <property type="match status" value="2"/>
</dbReference>
<reference evidence="4 5" key="1">
    <citation type="submission" date="2014-04" db="EMBL/GenBank/DDBJ databases">
        <title>The Genome Sequence of Thermoanaerobaculum aquaticum MP-01, The First Cultivated Group 23 Acidobacterium.</title>
        <authorList>
            <person name="Stamps B.W."/>
            <person name="Losey N.A."/>
            <person name="Lawson P.A."/>
            <person name="Stevenson B.S."/>
        </authorList>
    </citation>
    <scope>NUCLEOTIDE SEQUENCE [LARGE SCALE GENOMIC DNA]</scope>
    <source>
        <strain evidence="4 5">MP-01</strain>
    </source>
</reference>
<dbReference type="InterPro" id="IPR010895">
    <property type="entry name" value="CHRD"/>
</dbReference>
<dbReference type="InterPro" id="IPR036909">
    <property type="entry name" value="Cyt_c-like_dom_sf"/>
</dbReference>
<protein>
    <recommendedName>
        <fullName evidence="6">CHRD domain-containing protein</fullName>
    </recommendedName>
</protein>
<evidence type="ECO:0008006" key="6">
    <source>
        <dbReference type="Google" id="ProtNLM"/>
    </source>
</evidence>
<dbReference type="Pfam" id="PF18911">
    <property type="entry name" value="PKD_4"/>
    <property type="match status" value="1"/>
</dbReference>
<evidence type="ECO:0000256" key="1">
    <source>
        <dbReference type="SAM" id="SignalP"/>
    </source>
</evidence>
<dbReference type="SMART" id="SM00089">
    <property type="entry name" value="PKD"/>
    <property type="match status" value="1"/>
</dbReference>
<dbReference type="AlphaFoldDB" id="A0A062XSC7"/>
<dbReference type="Gene3D" id="2.60.40.10">
    <property type="entry name" value="Immunoglobulins"/>
    <property type="match status" value="1"/>
</dbReference>
<dbReference type="SMART" id="SM00754">
    <property type="entry name" value="CHRD"/>
    <property type="match status" value="2"/>
</dbReference>
<dbReference type="SUPFAM" id="SSF46626">
    <property type="entry name" value="Cytochrome c"/>
    <property type="match status" value="1"/>
</dbReference>
<proteinExistence type="predicted"/>
<dbReference type="InterPro" id="IPR035986">
    <property type="entry name" value="PKD_dom_sf"/>
</dbReference>
<feature type="chain" id="PRO_5001620745" description="CHRD domain-containing protein" evidence="1">
    <location>
        <begin position="24"/>
        <end position="701"/>
    </location>
</feature>
<dbReference type="CDD" id="cd00146">
    <property type="entry name" value="PKD"/>
    <property type="match status" value="1"/>
</dbReference>
<feature type="domain" description="Ig-like" evidence="3">
    <location>
        <begin position="513"/>
        <end position="596"/>
    </location>
</feature>
<dbReference type="GO" id="GO:0020037">
    <property type="term" value="F:heme binding"/>
    <property type="evidence" value="ECO:0007669"/>
    <property type="project" value="InterPro"/>
</dbReference>
<comment type="caution">
    <text evidence="4">The sequence shown here is derived from an EMBL/GenBank/DDBJ whole genome shotgun (WGS) entry which is preliminary data.</text>
</comment>
<keyword evidence="1" id="KW-0732">Signal</keyword>
<dbReference type="SMART" id="SM00409">
    <property type="entry name" value="IG"/>
    <property type="match status" value="1"/>
</dbReference>
<dbReference type="GO" id="GO:0009055">
    <property type="term" value="F:electron transfer activity"/>
    <property type="evidence" value="ECO:0007669"/>
    <property type="project" value="InterPro"/>
</dbReference>
<dbReference type="InterPro" id="IPR022409">
    <property type="entry name" value="PKD/Chitinase_dom"/>
</dbReference>